<dbReference type="Pfam" id="PF10055">
    <property type="entry name" value="DUF2292"/>
    <property type="match status" value="1"/>
</dbReference>
<dbReference type="Proteomes" id="UP000076023">
    <property type="component" value="Unassembled WGS sequence"/>
</dbReference>
<name>A0A146G0M8_TERSA</name>
<evidence type="ECO:0000256" key="1">
    <source>
        <dbReference type="SAM" id="MobiDB-lite"/>
    </source>
</evidence>
<organism evidence="2 3">
    <name type="scientific">Terrimicrobium sacchariphilum</name>
    <dbReference type="NCBI Taxonomy" id="690879"/>
    <lineage>
        <taxon>Bacteria</taxon>
        <taxon>Pseudomonadati</taxon>
        <taxon>Verrucomicrobiota</taxon>
        <taxon>Terrimicrobiia</taxon>
        <taxon>Terrimicrobiales</taxon>
        <taxon>Terrimicrobiaceae</taxon>
        <taxon>Terrimicrobium</taxon>
    </lineage>
</organism>
<reference evidence="3" key="1">
    <citation type="journal article" date="2017" name="Genome Announc.">
        <title>Draft Genome Sequence of Terrimicrobium sacchariphilum NM-5T, a Facultative Anaerobic Soil Bacterium of the Class Spartobacteria.</title>
        <authorList>
            <person name="Qiu Y.L."/>
            <person name="Tourlousse D.M."/>
            <person name="Matsuura N."/>
            <person name="Ohashi A."/>
            <person name="Sekiguchi Y."/>
        </authorList>
    </citation>
    <scope>NUCLEOTIDE SEQUENCE [LARGE SCALE GENOMIC DNA]</scope>
    <source>
        <strain evidence="3">NM-5</strain>
    </source>
</reference>
<dbReference type="STRING" id="690879.TSACC_17"/>
<dbReference type="AlphaFoldDB" id="A0A146G0M8"/>
<accession>A0A146G0M8</accession>
<evidence type="ECO:0000313" key="3">
    <source>
        <dbReference type="Proteomes" id="UP000076023"/>
    </source>
</evidence>
<dbReference type="RefSeq" id="WP_075077359.1">
    <property type="nucleotide sequence ID" value="NZ_BDCO01000001.1"/>
</dbReference>
<dbReference type="InParanoid" id="A0A146G0M8"/>
<comment type="caution">
    <text evidence="2">The sequence shown here is derived from an EMBL/GenBank/DDBJ whole genome shotgun (WGS) entry which is preliminary data.</text>
</comment>
<gene>
    <name evidence="2" type="ORF">TSACC_17</name>
</gene>
<dbReference type="OrthoDB" id="2382414at2"/>
<sequence>MSGTDSFIRTKSPNTRDSLSAGQASDWLSVVEEQVKSMRFGSVTITVHEGRVTKVEANICVRFDKS</sequence>
<proteinExistence type="predicted"/>
<feature type="region of interest" description="Disordered" evidence="1">
    <location>
        <begin position="1"/>
        <end position="22"/>
    </location>
</feature>
<dbReference type="InterPro" id="IPR018743">
    <property type="entry name" value="DUF2292"/>
</dbReference>
<evidence type="ECO:0000313" key="2">
    <source>
        <dbReference type="EMBL" id="GAT31459.1"/>
    </source>
</evidence>
<keyword evidence="3" id="KW-1185">Reference proteome</keyword>
<dbReference type="EMBL" id="BDCO01000001">
    <property type="protein sequence ID" value="GAT31459.1"/>
    <property type="molecule type" value="Genomic_DNA"/>
</dbReference>
<evidence type="ECO:0008006" key="4">
    <source>
        <dbReference type="Google" id="ProtNLM"/>
    </source>
</evidence>
<protein>
    <recommendedName>
        <fullName evidence="4">DUF2292 domain-containing protein</fullName>
    </recommendedName>
</protein>